<accession>A0A0M4FJP5</accession>
<keyword evidence="2" id="KW-1185">Reference proteome</keyword>
<dbReference type="InterPro" id="IPR023118">
    <property type="entry name" value="YqaI_dom_sf"/>
</dbReference>
<dbReference type="AlphaFoldDB" id="A0A0M4FJP5"/>
<gene>
    <name evidence="1" type="ORF">AM592_09150</name>
</gene>
<evidence type="ECO:0000313" key="2">
    <source>
        <dbReference type="Proteomes" id="UP000067625"/>
    </source>
</evidence>
<reference evidence="1 2" key="2">
    <citation type="journal article" date="2016" name="Int. J. Syst. Evol. Microbiol.">
        <title>Bacillus gobiensis sp. nov., isolated from a soil sample.</title>
        <authorList>
            <person name="Liu B."/>
            <person name="Liu G.H."/>
            <person name="Cetin S."/>
            <person name="Schumann P."/>
            <person name="Pan Z.Z."/>
            <person name="Chen Q.Q."/>
        </authorList>
    </citation>
    <scope>NUCLEOTIDE SEQUENCE [LARGE SCALE GENOMIC DNA]</scope>
    <source>
        <strain evidence="1 2">FJAT-4402</strain>
    </source>
</reference>
<evidence type="ECO:0000313" key="1">
    <source>
        <dbReference type="EMBL" id="ALC81754.1"/>
    </source>
</evidence>
<proteinExistence type="predicted"/>
<dbReference type="SUPFAM" id="SSF160713">
    <property type="entry name" value="YqaI-like"/>
    <property type="match status" value="1"/>
</dbReference>
<name>A0A0M4FJP5_9BACI</name>
<dbReference type="Gene3D" id="3.30.40.30">
    <property type="entry name" value="YqaI domain"/>
    <property type="match status" value="1"/>
</dbReference>
<protein>
    <submittedName>
        <fullName evidence="1">Uncharacterized protein</fullName>
    </submittedName>
</protein>
<dbReference type="STRING" id="1441095.AM592_09150"/>
<dbReference type="InterPro" id="IPR018474">
    <property type="entry name" value="Uncharacterised_Yqai"/>
</dbReference>
<organism evidence="1 2">
    <name type="scientific">Bacillus gobiensis</name>
    <dbReference type="NCBI Taxonomy" id="1441095"/>
    <lineage>
        <taxon>Bacteria</taxon>
        <taxon>Bacillati</taxon>
        <taxon>Bacillota</taxon>
        <taxon>Bacilli</taxon>
        <taxon>Bacillales</taxon>
        <taxon>Bacillaceae</taxon>
        <taxon>Bacillus</taxon>
    </lineage>
</organism>
<dbReference type="EMBL" id="CP012600">
    <property type="protein sequence ID" value="ALC81754.1"/>
    <property type="molecule type" value="Genomic_DNA"/>
</dbReference>
<dbReference type="Proteomes" id="UP000067625">
    <property type="component" value="Chromosome"/>
</dbReference>
<sequence>MNIEHPAISSINRTGYADMVAQEEHQGIDYFGNEILIGDDVVIDEDGEMVLKDDLEKFLSEKYGFKFQTL</sequence>
<dbReference type="Pfam" id="PF09466">
    <property type="entry name" value="Yqai"/>
    <property type="match status" value="1"/>
</dbReference>
<dbReference type="PATRIC" id="fig|1441095.3.peg.2012"/>
<dbReference type="RefSeq" id="WP_053603519.1">
    <property type="nucleotide sequence ID" value="NZ_CP012600.1"/>
</dbReference>
<reference evidence="2" key="1">
    <citation type="submission" date="2015-08" db="EMBL/GenBank/DDBJ databases">
        <title>Genome sequencing project for genomic taxonomy and phylogenomics of Bacillus-like bacteria.</title>
        <authorList>
            <person name="Liu B."/>
            <person name="Wang J."/>
            <person name="Zhu Y."/>
            <person name="Liu G."/>
            <person name="Chen Q."/>
            <person name="Chen Z."/>
            <person name="Lan J."/>
            <person name="Che J."/>
            <person name="Ge C."/>
            <person name="Shi H."/>
            <person name="Pan Z."/>
            <person name="Liu X."/>
        </authorList>
    </citation>
    <scope>NUCLEOTIDE SEQUENCE [LARGE SCALE GENOMIC DNA]</scope>
    <source>
        <strain evidence="2">FJAT-4402</strain>
    </source>
</reference>